<keyword evidence="1" id="KW-0496">Mitochondrion</keyword>
<protein>
    <recommendedName>
        <fullName evidence="5">Succinate dehydrogenase assembly factor 2, mitochondrial</fullName>
    </recommendedName>
</protein>
<dbReference type="GO" id="GO:0006099">
    <property type="term" value="P:tricarboxylic acid cycle"/>
    <property type="evidence" value="ECO:0007669"/>
    <property type="project" value="TreeGrafter"/>
</dbReference>
<dbReference type="AlphaFoldDB" id="A9NZK3"/>
<dbReference type="InterPro" id="IPR005631">
    <property type="entry name" value="SDH"/>
</dbReference>
<sequence length="190" mass="21267">MAGIRRAFVHCQRTAVLLRNADRTPNVAQARKFAPLFNSEYGNPTAGLSPRFSTEAEVGSSNPTGDILDENKRRFLNRLLYRSKQRGLLELDLVLGKWVEENIQSLDETHIKALVEVLNLENPDLWKWLSAQEPAPEAVFKNPVFSALHEKVLKKLNAYASPETRAAPGQPWVRGWDDKRGLGGPIAGNQ</sequence>
<dbReference type="EMBL" id="EF086808">
    <property type="protein sequence ID" value="ABK26064.1"/>
    <property type="molecule type" value="mRNA"/>
</dbReference>
<evidence type="ECO:0000313" key="4">
    <source>
        <dbReference type="EMBL" id="ABK26064.1"/>
    </source>
</evidence>
<keyword evidence="2" id="KW-0143">Chaperone</keyword>
<organism evidence="4">
    <name type="scientific">Picea sitchensis</name>
    <name type="common">Sitka spruce</name>
    <name type="synonym">Pinus sitchensis</name>
    <dbReference type="NCBI Taxonomy" id="3332"/>
    <lineage>
        <taxon>Eukaryota</taxon>
        <taxon>Viridiplantae</taxon>
        <taxon>Streptophyta</taxon>
        <taxon>Embryophyta</taxon>
        <taxon>Tracheophyta</taxon>
        <taxon>Spermatophyta</taxon>
        <taxon>Pinopsida</taxon>
        <taxon>Pinidae</taxon>
        <taxon>Conifers I</taxon>
        <taxon>Pinales</taxon>
        <taxon>Pinaceae</taxon>
        <taxon>Picea</taxon>
    </lineage>
</organism>
<dbReference type="SUPFAM" id="SSF109910">
    <property type="entry name" value="YgfY-like"/>
    <property type="match status" value="1"/>
</dbReference>
<dbReference type="Pfam" id="PF03937">
    <property type="entry name" value="Sdh5"/>
    <property type="match status" value="1"/>
</dbReference>
<dbReference type="Gene3D" id="1.10.150.250">
    <property type="entry name" value="Flavinator of succinate dehydrogenase"/>
    <property type="match status" value="1"/>
</dbReference>
<feature type="region of interest" description="Disordered" evidence="3">
    <location>
        <begin position="165"/>
        <end position="190"/>
    </location>
</feature>
<reference evidence="4" key="1">
    <citation type="journal article" date="2008" name="BMC Genomics">
        <title>A conifer genomics resource of 200,000 spruce (Picea spp.) ESTs and 6,464 high-quality, sequence-finished full-length cDNAs for Sitka spruce (Picea sitchensis).</title>
        <authorList>
            <person name="Ralph S.G."/>
            <person name="Chun H.J."/>
            <person name="Kolosova N."/>
            <person name="Cooper D."/>
            <person name="Oddy C."/>
            <person name="Ritland C.E."/>
            <person name="Kirkpatrick R."/>
            <person name="Moore R."/>
            <person name="Barber S."/>
            <person name="Holt R.A."/>
            <person name="Jones S.J."/>
            <person name="Marra M.A."/>
            <person name="Douglas C.J."/>
            <person name="Ritland K."/>
            <person name="Bohlmann J."/>
        </authorList>
    </citation>
    <scope>NUCLEOTIDE SEQUENCE</scope>
    <source>
        <tissue evidence="4">Green portion of the leader tissue</tissue>
    </source>
</reference>
<name>A9NZK3_PICSI</name>
<dbReference type="PANTHER" id="PTHR12469">
    <property type="entry name" value="PROTEIN EMI5 HOMOLOG, MITOCHONDRIAL"/>
    <property type="match status" value="1"/>
</dbReference>
<dbReference type="GO" id="GO:0034553">
    <property type="term" value="P:mitochondrial respiratory chain complex II assembly"/>
    <property type="evidence" value="ECO:0007669"/>
    <property type="project" value="TreeGrafter"/>
</dbReference>
<dbReference type="PANTHER" id="PTHR12469:SF2">
    <property type="entry name" value="SUCCINATE DEHYDROGENASE ASSEMBLY FACTOR 2, MITOCHONDRIAL"/>
    <property type="match status" value="1"/>
</dbReference>
<evidence type="ECO:0000256" key="1">
    <source>
        <dbReference type="ARBA" id="ARBA00023128"/>
    </source>
</evidence>
<accession>A9NZK3</accession>
<proteinExistence type="evidence at transcript level"/>
<dbReference type="GO" id="GO:0006121">
    <property type="term" value="P:mitochondrial electron transport, succinate to ubiquinone"/>
    <property type="evidence" value="ECO:0007669"/>
    <property type="project" value="TreeGrafter"/>
</dbReference>
<evidence type="ECO:0000256" key="3">
    <source>
        <dbReference type="SAM" id="MobiDB-lite"/>
    </source>
</evidence>
<dbReference type="FunFam" id="1.10.150.250:FF:000004">
    <property type="entry name" value="Succinate dehydrogenase assembly factor 2, mitochondrial"/>
    <property type="match status" value="1"/>
</dbReference>
<dbReference type="GO" id="GO:0005739">
    <property type="term" value="C:mitochondrion"/>
    <property type="evidence" value="ECO:0007669"/>
    <property type="project" value="TreeGrafter"/>
</dbReference>
<dbReference type="InterPro" id="IPR036714">
    <property type="entry name" value="SDH_sf"/>
</dbReference>
<evidence type="ECO:0000256" key="2">
    <source>
        <dbReference type="ARBA" id="ARBA00023186"/>
    </source>
</evidence>
<evidence type="ECO:0008006" key="5">
    <source>
        <dbReference type="Google" id="ProtNLM"/>
    </source>
</evidence>